<gene>
    <name evidence="2" type="ORF">ACFH04_40315</name>
</gene>
<feature type="domain" description="Luciferase" evidence="1">
    <location>
        <begin position="36"/>
        <end position="97"/>
    </location>
</feature>
<evidence type="ECO:0000313" key="2">
    <source>
        <dbReference type="EMBL" id="MFC0849923.1"/>
    </source>
</evidence>
<keyword evidence="3" id="KW-1185">Reference proteome</keyword>
<accession>A0ABV6TX22</accession>
<dbReference type="Proteomes" id="UP001589887">
    <property type="component" value="Unassembled WGS sequence"/>
</dbReference>
<comment type="caution">
    <text evidence="2">The sequence shown here is derived from an EMBL/GenBank/DDBJ whole genome shotgun (WGS) entry which is preliminary data.</text>
</comment>
<evidence type="ECO:0000313" key="3">
    <source>
        <dbReference type="Proteomes" id="UP001589887"/>
    </source>
</evidence>
<evidence type="ECO:0000259" key="1">
    <source>
        <dbReference type="Pfam" id="PF17648"/>
    </source>
</evidence>
<dbReference type="InterPro" id="IPR040841">
    <property type="entry name" value="Luciferase_dom"/>
</dbReference>
<reference evidence="2 3" key="1">
    <citation type="submission" date="2024-09" db="EMBL/GenBank/DDBJ databases">
        <authorList>
            <person name="Sun Q."/>
            <person name="Mori K."/>
        </authorList>
    </citation>
    <scope>NUCLEOTIDE SEQUENCE [LARGE SCALE GENOMIC DNA]</scope>
    <source>
        <strain evidence="2 3">JCM 4557</strain>
    </source>
</reference>
<sequence>MTAAHRAMAQLETWPNLVSGPPRCAVGQAFRTTEYEVVHFHSDYAADLHLTHTAIERLLPELRRSSAIRVTPGSAWLTVLLDCDADVELLLSLVSVALKAHGDARQRHPGAPCEWYGSAVPSPRAAVGMGAVTAATTPHGLVPAARRAMGRLIPHGHRPG</sequence>
<dbReference type="Pfam" id="PF17648">
    <property type="entry name" value="Luciferase"/>
    <property type="match status" value="1"/>
</dbReference>
<proteinExistence type="predicted"/>
<name>A0ABV6TX22_9ACTN</name>
<protein>
    <submittedName>
        <fullName evidence="2">Luciferase family protein</fullName>
    </submittedName>
</protein>
<dbReference type="EMBL" id="JBHMQV010000009">
    <property type="protein sequence ID" value="MFC0849923.1"/>
    <property type="molecule type" value="Genomic_DNA"/>
</dbReference>
<organism evidence="2 3">
    <name type="scientific">Streptomyces noboritoensis</name>
    <dbReference type="NCBI Taxonomy" id="67337"/>
    <lineage>
        <taxon>Bacteria</taxon>
        <taxon>Bacillati</taxon>
        <taxon>Actinomycetota</taxon>
        <taxon>Actinomycetes</taxon>
        <taxon>Kitasatosporales</taxon>
        <taxon>Streptomycetaceae</taxon>
        <taxon>Streptomyces</taxon>
    </lineage>
</organism>
<dbReference type="RefSeq" id="WP_394323902.1">
    <property type="nucleotide sequence ID" value="NZ_JBHMQV010000009.1"/>
</dbReference>